<feature type="region of interest" description="Disordered" evidence="1">
    <location>
        <begin position="586"/>
        <end position="636"/>
    </location>
</feature>
<dbReference type="OrthoDB" id="6236891at2759"/>
<feature type="compositionally biased region" description="Polar residues" evidence="1">
    <location>
        <begin position="616"/>
        <end position="636"/>
    </location>
</feature>
<dbReference type="AlphaFoldDB" id="A0A504Z3V2"/>
<accession>A0A504Z3V2</accession>
<feature type="transmembrane region" description="Helical" evidence="2">
    <location>
        <begin position="229"/>
        <end position="248"/>
    </location>
</feature>
<feature type="chain" id="PRO_5021404321" evidence="3">
    <location>
        <begin position="22"/>
        <end position="683"/>
    </location>
</feature>
<organism evidence="4 5">
    <name type="scientific">Fasciola gigantica</name>
    <name type="common">Giant liver fluke</name>
    <dbReference type="NCBI Taxonomy" id="46835"/>
    <lineage>
        <taxon>Eukaryota</taxon>
        <taxon>Metazoa</taxon>
        <taxon>Spiralia</taxon>
        <taxon>Lophotrochozoa</taxon>
        <taxon>Platyhelminthes</taxon>
        <taxon>Trematoda</taxon>
        <taxon>Digenea</taxon>
        <taxon>Plagiorchiida</taxon>
        <taxon>Echinostomata</taxon>
        <taxon>Echinostomatoidea</taxon>
        <taxon>Fasciolidae</taxon>
        <taxon>Fasciola</taxon>
    </lineage>
</organism>
<proteinExistence type="predicted"/>
<keyword evidence="2" id="KW-0812">Transmembrane</keyword>
<keyword evidence="5" id="KW-1185">Reference proteome</keyword>
<feature type="signal peptide" evidence="3">
    <location>
        <begin position="1"/>
        <end position="21"/>
    </location>
</feature>
<evidence type="ECO:0000256" key="3">
    <source>
        <dbReference type="SAM" id="SignalP"/>
    </source>
</evidence>
<keyword evidence="3" id="KW-0732">Signal</keyword>
<gene>
    <name evidence="4" type="ORF">FGIG_04196</name>
</gene>
<keyword evidence="2" id="KW-1133">Transmembrane helix</keyword>
<sequence length="683" mass="74530">MKWHYFPFIPILICIVHHSSGLTRFDSHSLFLHGYQRTANSGQRAIRNDRNFYNSDGSTLDQKPQLQASHERDFTVLKCAVKNRAPNVEIYFLCPALGDRSGTGHCYQGCTPTEPCPESSHRKPNHCVPNNQTVFCEQKKFDNGTTTIEVKVDRTDPRLSGEWYCTHAGMQSARFEIGLQNPDASEAKVSDKESKPKEPIVSQVIGPTETQKKYNEIDERPLAYMRKPVIMFTVVGILIISLLINMAFCVRCLIMRSYIDAQNEGASNATCLAACLCLPKEMRKMSPVRTAPVLPRSAYNQTNLNGSYHGSAGLLYPSATSTIQKVPLLLQPASQNELAGMAYYPAVSLTGTLGRQSGQRFYSTPLVQQQQQQLEQHQSNSDGYPTPQLAYAVNVDNGGFLTQNTGPTHSQGSQPTMNEYGKPATYLPSYIRVSSVNAPSPSLSQKVLYTANNTVIQPPQGFAADQNITLLSDGQNGTQYFVKMQQPSVLGPHVVYDDVAAGNSSIAGTQTRSPNQSLFVEQLSNTLVPLPTFYQIATAKAPSAESSPNINASRIRGVPPTVRVGTGYGGELAAVPVTSGANGSGSFALPPLGNPVSTSEPNQSDRLKTSDACTPMATNSTPETYRSNTNTTESSQEPIVYSRLTGMAPLAKEVIPRISVLDSASKQQSNIQQKQQCEKNIRE</sequence>
<protein>
    <submittedName>
        <fullName evidence="4">Uncharacterized protein</fullName>
    </submittedName>
</protein>
<reference evidence="4 5" key="1">
    <citation type="submission" date="2019-04" db="EMBL/GenBank/DDBJ databases">
        <title>Annotation for the trematode Fasciola gigantica.</title>
        <authorList>
            <person name="Choi Y.-J."/>
        </authorList>
    </citation>
    <scope>NUCLEOTIDE SEQUENCE [LARGE SCALE GENOMIC DNA]</scope>
    <source>
        <strain evidence="4">Uganda_cow_1</strain>
    </source>
</reference>
<comment type="caution">
    <text evidence="4">The sequence shown here is derived from an EMBL/GenBank/DDBJ whole genome shotgun (WGS) entry which is preliminary data.</text>
</comment>
<dbReference type="Proteomes" id="UP000316759">
    <property type="component" value="Unassembled WGS sequence"/>
</dbReference>
<evidence type="ECO:0000313" key="4">
    <source>
        <dbReference type="EMBL" id="TPP65227.1"/>
    </source>
</evidence>
<name>A0A504Z3V2_FASGI</name>
<feature type="region of interest" description="Disordered" evidence="1">
    <location>
        <begin position="663"/>
        <end position="683"/>
    </location>
</feature>
<dbReference type="EMBL" id="SUNJ01003482">
    <property type="protein sequence ID" value="TPP65227.1"/>
    <property type="molecule type" value="Genomic_DNA"/>
</dbReference>
<evidence type="ECO:0000313" key="5">
    <source>
        <dbReference type="Proteomes" id="UP000316759"/>
    </source>
</evidence>
<feature type="compositionally biased region" description="Low complexity" evidence="1">
    <location>
        <begin position="665"/>
        <end position="675"/>
    </location>
</feature>
<evidence type="ECO:0000256" key="1">
    <source>
        <dbReference type="SAM" id="MobiDB-lite"/>
    </source>
</evidence>
<keyword evidence="2" id="KW-0472">Membrane</keyword>
<evidence type="ECO:0000256" key="2">
    <source>
        <dbReference type="SAM" id="Phobius"/>
    </source>
</evidence>